<evidence type="ECO:0000313" key="2">
    <source>
        <dbReference type="EMBL" id="TKC05976.1"/>
    </source>
</evidence>
<sequence>MKNKIIEMKKILKNFLMVLLPAVIMASCTKNKELLYNEADMVYVESIPDSTDYTFAASPASLLSDSIMVNFRIIGKASDKDRTINFVPTATSTGKAGYHYKVGNAVIKANTFSARIPIYVYRRAGLKDSTLTVNLMVTENSDFKPGYPSRLRYKFTLTDILTKPSNWESTWAAYFGTYSEVKFRFLIAVTGKTNWNSGPLPQDSRFLSQKARNALLEYNQQNGALIDEFGQQVFFP</sequence>
<accession>A0A4U1CIU0</accession>
<feature type="signal peptide" evidence="1">
    <location>
        <begin position="1"/>
        <end position="26"/>
    </location>
</feature>
<gene>
    <name evidence="2" type="ORF">FA047_11600</name>
</gene>
<evidence type="ECO:0000256" key="1">
    <source>
        <dbReference type="SAM" id="SignalP"/>
    </source>
</evidence>
<dbReference type="Proteomes" id="UP000307244">
    <property type="component" value="Unassembled WGS sequence"/>
</dbReference>
<dbReference type="AlphaFoldDB" id="A0A4U1CIU0"/>
<feature type="chain" id="PRO_5020774951" evidence="1">
    <location>
        <begin position="27"/>
        <end position="236"/>
    </location>
</feature>
<dbReference type="PROSITE" id="PS51257">
    <property type="entry name" value="PROKAR_LIPOPROTEIN"/>
    <property type="match status" value="1"/>
</dbReference>
<protein>
    <submittedName>
        <fullName evidence="2">DUF4843 domain-containing protein</fullName>
    </submittedName>
</protein>
<organism evidence="2 3">
    <name type="scientific">Pedobacter frigoris</name>
    <dbReference type="NCBI Taxonomy" id="2571272"/>
    <lineage>
        <taxon>Bacteria</taxon>
        <taxon>Pseudomonadati</taxon>
        <taxon>Bacteroidota</taxon>
        <taxon>Sphingobacteriia</taxon>
        <taxon>Sphingobacteriales</taxon>
        <taxon>Sphingobacteriaceae</taxon>
        <taxon>Pedobacter</taxon>
    </lineage>
</organism>
<dbReference type="InterPro" id="IPR032299">
    <property type="entry name" value="DUF4843"/>
</dbReference>
<dbReference type="Pfam" id="PF16132">
    <property type="entry name" value="DUF4843"/>
    <property type="match status" value="1"/>
</dbReference>
<dbReference type="OrthoDB" id="1094864at2"/>
<dbReference type="EMBL" id="SWBQ01000003">
    <property type="protein sequence ID" value="TKC05976.1"/>
    <property type="molecule type" value="Genomic_DNA"/>
</dbReference>
<reference evidence="2 3" key="1">
    <citation type="submission" date="2019-04" db="EMBL/GenBank/DDBJ databases">
        <title>Pedobacter sp. RP-3-15 sp. nov., isolated from Arctic soil.</title>
        <authorList>
            <person name="Dahal R.H."/>
            <person name="Kim D.-U."/>
        </authorList>
    </citation>
    <scope>NUCLEOTIDE SEQUENCE [LARGE SCALE GENOMIC DNA]</scope>
    <source>
        <strain evidence="2 3">RP-3-15</strain>
    </source>
</reference>
<evidence type="ECO:0000313" key="3">
    <source>
        <dbReference type="Proteomes" id="UP000307244"/>
    </source>
</evidence>
<keyword evidence="1" id="KW-0732">Signal</keyword>
<dbReference type="RefSeq" id="WP_136836238.1">
    <property type="nucleotide sequence ID" value="NZ_SWBQ01000003.1"/>
</dbReference>
<proteinExistence type="predicted"/>
<keyword evidence="3" id="KW-1185">Reference proteome</keyword>
<name>A0A4U1CIU0_9SPHI</name>
<comment type="caution">
    <text evidence="2">The sequence shown here is derived from an EMBL/GenBank/DDBJ whole genome shotgun (WGS) entry which is preliminary data.</text>
</comment>